<dbReference type="KEGG" id="str:Sterm_0516"/>
<keyword evidence="4" id="KW-1185">Reference proteome</keyword>
<gene>
    <name evidence="3" type="ordered locus">Sterm_0516</name>
</gene>
<feature type="chain" id="PRO_5003020891" description="DUF4189 domain-containing protein" evidence="1">
    <location>
        <begin position="22"/>
        <end position="176"/>
    </location>
</feature>
<organism evidence="3 4">
    <name type="scientific">Sebaldella termitidis (strain ATCC 33386 / NCTC 11300)</name>
    <dbReference type="NCBI Taxonomy" id="526218"/>
    <lineage>
        <taxon>Bacteria</taxon>
        <taxon>Fusobacteriati</taxon>
        <taxon>Fusobacteriota</taxon>
        <taxon>Fusobacteriia</taxon>
        <taxon>Fusobacteriales</taxon>
        <taxon>Leptotrichiaceae</taxon>
        <taxon>Sebaldella</taxon>
    </lineage>
</organism>
<reference evidence="4" key="1">
    <citation type="submission" date="2009-09" db="EMBL/GenBank/DDBJ databases">
        <title>The complete chromosome of Sebaldella termitidis ATCC 33386.</title>
        <authorList>
            <consortium name="US DOE Joint Genome Institute (JGI-PGF)"/>
            <person name="Lucas S."/>
            <person name="Copeland A."/>
            <person name="Lapidus A."/>
            <person name="Glavina del Rio T."/>
            <person name="Dalin E."/>
            <person name="Tice H."/>
            <person name="Bruce D."/>
            <person name="Goodwin L."/>
            <person name="Pitluck S."/>
            <person name="Kyrpides N."/>
            <person name="Mavromatis K."/>
            <person name="Ivanova N."/>
            <person name="Mikhailova N."/>
            <person name="Sims D."/>
            <person name="Meincke L."/>
            <person name="Brettin T."/>
            <person name="Detter J.C."/>
            <person name="Han C."/>
            <person name="Larimer F."/>
            <person name="Land M."/>
            <person name="Hauser L."/>
            <person name="Markowitz V."/>
            <person name="Cheng J.F."/>
            <person name="Hugenholtz P."/>
            <person name="Woyke T."/>
            <person name="Wu D."/>
            <person name="Eisen J.A."/>
        </authorList>
    </citation>
    <scope>NUCLEOTIDE SEQUENCE [LARGE SCALE GENOMIC DNA]</scope>
    <source>
        <strain evidence="4">ATCC 33386 / NCTC 11300</strain>
    </source>
</reference>
<dbReference type="RefSeq" id="WP_012859988.1">
    <property type="nucleotide sequence ID" value="NC_013517.1"/>
</dbReference>
<feature type="signal peptide" evidence="1">
    <location>
        <begin position="1"/>
        <end position="21"/>
    </location>
</feature>
<name>D1AN14_SEBTE</name>
<evidence type="ECO:0000259" key="2">
    <source>
        <dbReference type="Pfam" id="PF13827"/>
    </source>
</evidence>
<reference evidence="3 4" key="2">
    <citation type="journal article" date="2010" name="Stand. Genomic Sci.">
        <title>Complete genome sequence of Sebaldella termitidis type strain (NCTC 11300).</title>
        <authorList>
            <person name="Harmon-Smith M."/>
            <person name="Celia L."/>
            <person name="Chertkov O."/>
            <person name="Lapidus A."/>
            <person name="Copeland A."/>
            <person name="Glavina Del Rio T."/>
            <person name="Nolan M."/>
            <person name="Lucas S."/>
            <person name="Tice H."/>
            <person name="Cheng J.F."/>
            <person name="Han C."/>
            <person name="Detter J.C."/>
            <person name="Bruce D."/>
            <person name="Goodwin L."/>
            <person name="Pitluck S."/>
            <person name="Pati A."/>
            <person name="Liolios K."/>
            <person name="Ivanova N."/>
            <person name="Mavromatis K."/>
            <person name="Mikhailova N."/>
            <person name="Chen A."/>
            <person name="Palaniappan K."/>
            <person name="Land M."/>
            <person name="Hauser L."/>
            <person name="Chang Y.J."/>
            <person name="Jeffries C.D."/>
            <person name="Brettin T."/>
            <person name="Goker M."/>
            <person name="Beck B."/>
            <person name="Bristow J."/>
            <person name="Eisen J.A."/>
            <person name="Markowitz V."/>
            <person name="Hugenholtz P."/>
            <person name="Kyrpides N.C."/>
            <person name="Klenk H.P."/>
            <person name="Chen F."/>
        </authorList>
    </citation>
    <scope>NUCLEOTIDE SEQUENCE [LARGE SCALE GENOMIC DNA]</scope>
    <source>
        <strain evidence="4">ATCC 33386 / NCTC 11300</strain>
    </source>
</reference>
<evidence type="ECO:0000313" key="4">
    <source>
        <dbReference type="Proteomes" id="UP000000845"/>
    </source>
</evidence>
<evidence type="ECO:0000313" key="3">
    <source>
        <dbReference type="EMBL" id="ACZ07390.1"/>
    </source>
</evidence>
<dbReference type="EMBL" id="CP001739">
    <property type="protein sequence ID" value="ACZ07390.1"/>
    <property type="molecule type" value="Genomic_DNA"/>
</dbReference>
<dbReference type="STRING" id="526218.Sterm_0516"/>
<evidence type="ECO:0000256" key="1">
    <source>
        <dbReference type="SAM" id="SignalP"/>
    </source>
</evidence>
<feature type="domain" description="DUF4189" evidence="2">
    <location>
        <begin position="61"/>
        <end position="156"/>
    </location>
</feature>
<sequence length="176" mass="20002">MKKLFLFILILFEMINIKGLAAGCNAQVCMCPGGGYVTTGQYCPAYNQPTYSPDYSLPKVWFSFSYDSTRKSYGIGKGKDKKTSESESLKNCGSSECKVIKSVKEHDKTLLIALSSNNIMEFKSFNHYFYDKSTSYYEDLLKKCKDKGGIDCKVVFNSRILLHNSKAYEEKFGRRN</sequence>
<dbReference type="InterPro" id="IPR025240">
    <property type="entry name" value="DUF4189"/>
</dbReference>
<accession>D1AN14</accession>
<dbReference type="Pfam" id="PF13827">
    <property type="entry name" value="DUF4189"/>
    <property type="match status" value="1"/>
</dbReference>
<proteinExistence type="predicted"/>
<dbReference type="Proteomes" id="UP000000845">
    <property type="component" value="Chromosome"/>
</dbReference>
<dbReference type="HOGENOM" id="CLU_1577414_0_0_0"/>
<protein>
    <recommendedName>
        <fullName evidence="2">DUF4189 domain-containing protein</fullName>
    </recommendedName>
</protein>
<keyword evidence="1" id="KW-0732">Signal</keyword>
<dbReference type="AlphaFoldDB" id="D1AN14"/>